<sequence>MPVSARNQFTGTVSAVAKGAVNDEVEIALQGGEKLVAIVTVQSQQSLGLTIGKEAVALIKAPWVILATEDCGLRFSARNQFAGEVIAVEHGAVNSTVHLKADAGFLLTSVITNESLQEMALKNGSRAIALIKASSVLLAVKA</sequence>
<keyword evidence="1 2" id="KW-0500">Molybdenum</keyword>
<dbReference type="InterPro" id="IPR008995">
    <property type="entry name" value="Mo/tungstate-bd_C_term_dom"/>
</dbReference>
<accession>A0A1C3HHB5</accession>
<dbReference type="NCBIfam" id="TIGR00638">
    <property type="entry name" value="Mop"/>
    <property type="match status" value="2"/>
</dbReference>
<evidence type="ECO:0000256" key="1">
    <source>
        <dbReference type="ARBA" id="ARBA00022505"/>
    </source>
</evidence>
<proteinExistence type="predicted"/>
<dbReference type="Gene3D" id="2.40.50.100">
    <property type="match status" value="2"/>
</dbReference>
<dbReference type="InterPro" id="IPR005116">
    <property type="entry name" value="Transp-assoc_OB_typ1"/>
</dbReference>
<dbReference type="PANTHER" id="PTHR30432:SF1">
    <property type="entry name" value="DNA-BINDING TRANSCRIPTIONAL DUAL REGULATOR MODE"/>
    <property type="match status" value="1"/>
</dbReference>
<feature type="domain" description="Mop" evidence="3">
    <location>
        <begin position="74"/>
        <end position="140"/>
    </location>
</feature>
<dbReference type="InterPro" id="IPR051815">
    <property type="entry name" value="Molybdate_resp_trans_reg"/>
</dbReference>
<evidence type="ECO:0000313" key="4">
    <source>
        <dbReference type="EMBL" id="SAY44444.1"/>
    </source>
</evidence>
<dbReference type="InterPro" id="IPR004606">
    <property type="entry name" value="Mop_domain"/>
</dbReference>
<reference evidence="4" key="1">
    <citation type="submission" date="2016-05" db="EMBL/GenBank/DDBJ databases">
        <authorList>
            <person name="Cock P.J.A."/>
            <person name="Cock P.J.A."/>
        </authorList>
    </citation>
    <scope>NUCLEOTIDE SEQUENCE</scope>
    <source>
        <strain evidence="4">PWN146_assembly</strain>
    </source>
</reference>
<feature type="domain" description="Mop" evidence="3">
    <location>
        <begin position="2"/>
        <end position="68"/>
    </location>
</feature>
<gene>
    <name evidence="4" type="primary">mopA</name>
    <name evidence="4" type="ORF">PWN146_03154</name>
</gene>
<evidence type="ECO:0000256" key="2">
    <source>
        <dbReference type="PROSITE-ProRule" id="PRU01213"/>
    </source>
</evidence>
<dbReference type="SUPFAM" id="SSF50331">
    <property type="entry name" value="MOP-like"/>
    <property type="match status" value="1"/>
</dbReference>
<dbReference type="AlphaFoldDB" id="A0A1C3HHB5"/>
<dbReference type="Pfam" id="PF03459">
    <property type="entry name" value="TOBE"/>
    <property type="match status" value="2"/>
</dbReference>
<dbReference type="PANTHER" id="PTHR30432">
    <property type="entry name" value="TRANSCRIPTIONAL REGULATOR MODE"/>
    <property type="match status" value="1"/>
</dbReference>
<name>A0A1C3HHB5_SERMA</name>
<evidence type="ECO:0000259" key="3">
    <source>
        <dbReference type="PROSITE" id="PS51866"/>
    </source>
</evidence>
<organism evidence="4">
    <name type="scientific">Serratia marcescens</name>
    <dbReference type="NCBI Taxonomy" id="615"/>
    <lineage>
        <taxon>Bacteria</taxon>
        <taxon>Pseudomonadati</taxon>
        <taxon>Pseudomonadota</taxon>
        <taxon>Gammaproteobacteria</taxon>
        <taxon>Enterobacterales</taxon>
        <taxon>Yersiniaceae</taxon>
        <taxon>Serratia</taxon>
    </lineage>
</organism>
<dbReference type="EMBL" id="LT575490">
    <property type="protein sequence ID" value="SAY44444.1"/>
    <property type="molecule type" value="Genomic_DNA"/>
</dbReference>
<dbReference type="PROSITE" id="PS51866">
    <property type="entry name" value="MOP"/>
    <property type="match status" value="2"/>
</dbReference>
<dbReference type="GO" id="GO:0015689">
    <property type="term" value="P:molybdate ion transport"/>
    <property type="evidence" value="ECO:0007669"/>
    <property type="project" value="InterPro"/>
</dbReference>
<protein>
    <submittedName>
        <fullName evidence="4">Molybdenum-pterin-binding protein MopA</fullName>
    </submittedName>
</protein>